<feature type="transmembrane region" description="Helical" evidence="6">
    <location>
        <begin position="245"/>
        <end position="264"/>
    </location>
</feature>
<evidence type="ECO:0000259" key="7">
    <source>
        <dbReference type="Pfam" id="PF00892"/>
    </source>
</evidence>
<feature type="domain" description="EamA" evidence="7">
    <location>
        <begin position="153"/>
        <end position="286"/>
    </location>
</feature>
<dbReference type="GO" id="GO:0016020">
    <property type="term" value="C:membrane"/>
    <property type="evidence" value="ECO:0007669"/>
    <property type="project" value="UniProtKB-SubCell"/>
</dbReference>
<feature type="transmembrane region" description="Helical" evidence="6">
    <location>
        <begin position="129"/>
        <end position="146"/>
    </location>
</feature>
<dbReference type="RefSeq" id="WP_195170468.1">
    <property type="nucleotide sequence ID" value="NZ_CP062983.1"/>
</dbReference>
<evidence type="ECO:0000313" key="8">
    <source>
        <dbReference type="EMBL" id="QPC82399.1"/>
    </source>
</evidence>
<keyword evidence="4 6" id="KW-1133">Transmembrane helix</keyword>
<dbReference type="PANTHER" id="PTHR32322:SF9">
    <property type="entry name" value="AMINO-ACID METABOLITE EFFLUX PUMP-RELATED"/>
    <property type="match status" value="1"/>
</dbReference>
<evidence type="ECO:0000256" key="3">
    <source>
        <dbReference type="ARBA" id="ARBA00022692"/>
    </source>
</evidence>
<evidence type="ECO:0000256" key="4">
    <source>
        <dbReference type="ARBA" id="ARBA00022989"/>
    </source>
</evidence>
<feature type="transmembrane region" description="Helical" evidence="6">
    <location>
        <begin position="12"/>
        <end position="33"/>
    </location>
</feature>
<organism evidence="8 9">
    <name type="scientific">Phototrophicus methaneseepsis</name>
    <dbReference type="NCBI Taxonomy" id="2710758"/>
    <lineage>
        <taxon>Bacteria</taxon>
        <taxon>Bacillati</taxon>
        <taxon>Chloroflexota</taxon>
        <taxon>Candidatus Thermofontia</taxon>
        <taxon>Phototrophicales</taxon>
        <taxon>Phototrophicaceae</taxon>
        <taxon>Phototrophicus</taxon>
    </lineage>
</organism>
<dbReference type="InterPro" id="IPR000620">
    <property type="entry name" value="EamA_dom"/>
</dbReference>
<feature type="transmembrane region" description="Helical" evidence="6">
    <location>
        <begin position="152"/>
        <end position="177"/>
    </location>
</feature>
<feature type="transmembrane region" description="Helical" evidence="6">
    <location>
        <begin position="97"/>
        <end position="117"/>
    </location>
</feature>
<name>A0A7S8E8W3_9CHLR</name>
<dbReference type="EMBL" id="CP062983">
    <property type="protein sequence ID" value="QPC82399.1"/>
    <property type="molecule type" value="Genomic_DNA"/>
</dbReference>
<dbReference type="Pfam" id="PF00892">
    <property type="entry name" value="EamA"/>
    <property type="match status" value="2"/>
</dbReference>
<sequence length="392" mass="42238">MTHPNPIHWRGIGAAFASPIFLGMAPIFGKIAITAGADGFTVAALRTIIAVLMLWSVYLLFFRRYIFIYPAGLLGCIIIGAINGVGSLFYYGGLELLDASMVQLINGSYLAFAVLLARIGGQQANKRTVLRIILAMIALVMITGFSGHSMSWLGVGLMLANALMFAATVILSQYILYEMPSLTFTLYTLTTMGVVVTMVWLAISPPLTSTLLEATFLPVLLLGITTALSRLAMFASVKFLGGMQTAILGITEIAVALLLAAAVLGESLTTGQWMGTVLLFTSILLMRQQDMLPHGFNPNALIVTNMASVQFQRIAFHRAFGTHETDNEHGTMSALTTQEMLAIQRMMGASSGAIDPFPIGRARQNPGYDSQEVLEQILNSDPTSQPPEPPNL</sequence>
<comment type="subcellular location">
    <subcellularLocation>
        <location evidence="1">Membrane</location>
        <topology evidence="1">Multi-pass membrane protein</topology>
    </subcellularLocation>
</comment>
<feature type="transmembrane region" description="Helical" evidence="6">
    <location>
        <begin position="184"/>
        <end position="203"/>
    </location>
</feature>
<dbReference type="AlphaFoldDB" id="A0A7S8E8W3"/>
<dbReference type="InterPro" id="IPR037185">
    <property type="entry name" value="EmrE-like"/>
</dbReference>
<proteinExistence type="inferred from homology"/>
<accession>A0A7S8E8W3</accession>
<evidence type="ECO:0000256" key="6">
    <source>
        <dbReference type="SAM" id="Phobius"/>
    </source>
</evidence>
<evidence type="ECO:0000256" key="1">
    <source>
        <dbReference type="ARBA" id="ARBA00004141"/>
    </source>
</evidence>
<keyword evidence="9" id="KW-1185">Reference proteome</keyword>
<keyword evidence="3 6" id="KW-0812">Transmembrane</keyword>
<dbReference type="InterPro" id="IPR050638">
    <property type="entry name" value="AA-Vitamin_Transporters"/>
</dbReference>
<feature type="transmembrane region" description="Helical" evidence="6">
    <location>
        <begin position="39"/>
        <end position="61"/>
    </location>
</feature>
<feature type="transmembrane region" description="Helical" evidence="6">
    <location>
        <begin position="270"/>
        <end position="286"/>
    </location>
</feature>
<evidence type="ECO:0000313" key="9">
    <source>
        <dbReference type="Proteomes" id="UP000594468"/>
    </source>
</evidence>
<protein>
    <submittedName>
        <fullName evidence="8">DMT family transporter</fullName>
    </submittedName>
</protein>
<keyword evidence="5 6" id="KW-0472">Membrane</keyword>
<evidence type="ECO:0000256" key="5">
    <source>
        <dbReference type="ARBA" id="ARBA00023136"/>
    </source>
</evidence>
<feature type="domain" description="EamA" evidence="7">
    <location>
        <begin position="10"/>
        <end position="143"/>
    </location>
</feature>
<feature type="transmembrane region" description="Helical" evidence="6">
    <location>
        <begin position="68"/>
        <end position="91"/>
    </location>
</feature>
<feature type="transmembrane region" description="Helical" evidence="6">
    <location>
        <begin position="215"/>
        <end position="233"/>
    </location>
</feature>
<comment type="similarity">
    <text evidence="2">Belongs to the EamA transporter family.</text>
</comment>
<dbReference type="PANTHER" id="PTHR32322">
    <property type="entry name" value="INNER MEMBRANE TRANSPORTER"/>
    <property type="match status" value="1"/>
</dbReference>
<dbReference type="SUPFAM" id="SSF103481">
    <property type="entry name" value="Multidrug resistance efflux transporter EmrE"/>
    <property type="match status" value="1"/>
</dbReference>
<gene>
    <name evidence="8" type="ORF">G4Y79_22380</name>
</gene>
<dbReference type="Proteomes" id="UP000594468">
    <property type="component" value="Chromosome"/>
</dbReference>
<dbReference type="KEGG" id="pmet:G4Y79_22380"/>
<reference evidence="8 9" key="1">
    <citation type="submission" date="2020-02" db="EMBL/GenBank/DDBJ databases">
        <authorList>
            <person name="Zheng R.K."/>
            <person name="Sun C.M."/>
        </authorList>
    </citation>
    <scope>NUCLEOTIDE SEQUENCE [LARGE SCALE GENOMIC DNA]</scope>
    <source>
        <strain evidence="9">rifampicinis</strain>
    </source>
</reference>
<evidence type="ECO:0000256" key="2">
    <source>
        <dbReference type="ARBA" id="ARBA00007362"/>
    </source>
</evidence>